<dbReference type="SUPFAM" id="SSF54211">
    <property type="entry name" value="Ribosomal protein S5 domain 2-like"/>
    <property type="match status" value="1"/>
</dbReference>
<dbReference type="EMBL" id="JAQOUE010000001">
    <property type="protein sequence ID" value="MDT7043095.1"/>
    <property type="molecule type" value="Genomic_DNA"/>
</dbReference>
<keyword evidence="1" id="KW-0732">Signal</keyword>
<keyword evidence="4" id="KW-1185">Reference proteome</keyword>
<feature type="domain" description="Lon proteolytic" evidence="2">
    <location>
        <begin position="139"/>
        <end position="213"/>
    </location>
</feature>
<dbReference type="Gene3D" id="3.30.230.10">
    <property type="match status" value="1"/>
</dbReference>
<dbReference type="Pfam" id="PF05362">
    <property type="entry name" value="Lon_C"/>
    <property type="match status" value="1"/>
</dbReference>
<gene>
    <name evidence="3" type="ORF">PPG34_12085</name>
</gene>
<reference evidence="3 4" key="1">
    <citation type="journal article" date="2023" name="ISME J.">
        <title>Cultivation and genomic characterization of novel and ubiquitous marine nitrite-oxidizing bacteria from the Nitrospirales.</title>
        <authorList>
            <person name="Mueller A.J."/>
            <person name="Daebeler A."/>
            <person name="Herbold C.W."/>
            <person name="Kirkegaard R.H."/>
            <person name="Daims H."/>
        </authorList>
    </citation>
    <scope>NUCLEOTIDE SEQUENCE [LARGE SCALE GENOMIC DNA]</scope>
    <source>
        <strain evidence="3 4">EB</strain>
    </source>
</reference>
<evidence type="ECO:0000313" key="4">
    <source>
        <dbReference type="Proteomes" id="UP001250932"/>
    </source>
</evidence>
<feature type="chain" id="PRO_5047101275" description="Lon proteolytic domain-containing protein" evidence="1">
    <location>
        <begin position="32"/>
        <end position="233"/>
    </location>
</feature>
<dbReference type="InterPro" id="IPR020568">
    <property type="entry name" value="Ribosomal_Su5_D2-typ_SF"/>
</dbReference>
<dbReference type="RefSeq" id="WP_313833583.1">
    <property type="nucleotide sequence ID" value="NZ_JAQOUE010000001.1"/>
</dbReference>
<dbReference type="InterPro" id="IPR014721">
    <property type="entry name" value="Ribsml_uS5_D2-typ_fold_subgr"/>
</dbReference>
<sequence length="233" mass="25280">MLGLTNRKLLSGLLGLAFLLGNALEATPVAARVTPTAHFKHLSVPILGLAIGHAQRPVGVVSHVIIHFKDRSDQEGLRIRFDTKPGKFSPLAQHAVKWAIERVAAAAHLETLSWTVSLTFPNPGQTMYGESLSAMVGLSVAALAKGDELIDGRSITGTITEDGRIGKVGGIPQKVYAAYDEHLERILIPEEHDVRDDDWQIPFLMHVSHVDTVDNAYLALTGHRLTSSLESSF</sequence>
<dbReference type="InterPro" id="IPR008269">
    <property type="entry name" value="Lon_proteolytic"/>
</dbReference>
<feature type="signal peptide" evidence="1">
    <location>
        <begin position="1"/>
        <end position="31"/>
    </location>
</feature>
<evidence type="ECO:0000259" key="2">
    <source>
        <dbReference type="Pfam" id="PF05362"/>
    </source>
</evidence>
<evidence type="ECO:0000256" key="1">
    <source>
        <dbReference type="SAM" id="SignalP"/>
    </source>
</evidence>
<evidence type="ECO:0000313" key="3">
    <source>
        <dbReference type="EMBL" id="MDT7043095.1"/>
    </source>
</evidence>
<organism evidence="3 4">
    <name type="scientific">Candidatus Nitronereus thalassa</name>
    <dbReference type="NCBI Taxonomy" id="3020898"/>
    <lineage>
        <taxon>Bacteria</taxon>
        <taxon>Pseudomonadati</taxon>
        <taxon>Nitrospirota</taxon>
        <taxon>Nitrospiria</taxon>
        <taxon>Nitrospirales</taxon>
        <taxon>Nitrospiraceae</taxon>
        <taxon>Candidatus Nitronereus</taxon>
    </lineage>
</organism>
<accession>A0ABU3K9M8</accession>
<proteinExistence type="predicted"/>
<comment type="caution">
    <text evidence="3">The sequence shown here is derived from an EMBL/GenBank/DDBJ whole genome shotgun (WGS) entry which is preliminary data.</text>
</comment>
<protein>
    <recommendedName>
        <fullName evidence="2">Lon proteolytic domain-containing protein</fullName>
    </recommendedName>
</protein>
<name>A0ABU3K9M8_9BACT</name>
<dbReference type="Proteomes" id="UP001250932">
    <property type="component" value="Unassembled WGS sequence"/>
</dbReference>